<evidence type="ECO:0000313" key="2">
    <source>
        <dbReference type="EMBL" id="KAL0412190.1"/>
    </source>
</evidence>
<protein>
    <submittedName>
        <fullName evidence="2">Uncharacterized protein</fullName>
    </submittedName>
</protein>
<feature type="compositionally biased region" description="Basic and acidic residues" evidence="1">
    <location>
        <begin position="1"/>
        <end position="13"/>
    </location>
</feature>
<feature type="compositionally biased region" description="Polar residues" evidence="1">
    <location>
        <begin position="14"/>
        <end position="30"/>
    </location>
</feature>
<reference evidence="2" key="1">
    <citation type="submission" date="2020-06" db="EMBL/GenBank/DDBJ databases">
        <authorList>
            <person name="Li T."/>
            <person name="Hu X."/>
            <person name="Zhang T."/>
            <person name="Song X."/>
            <person name="Zhang H."/>
            <person name="Dai N."/>
            <person name="Sheng W."/>
            <person name="Hou X."/>
            <person name="Wei L."/>
        </authorList>
    </citation>
    <scope>NUCLEOTIDE SEQUENCE</scope>
    <source>
        <strain evidence="2">KEN1</strain>
        <tissue evidence="2">Leaf</tissue>
    </source>
</reference>
<feature type="compositionally biased region" description="Low complexity" evidence="1">
    <location>
        <begin position="75"/>
        <end position="89"/>
    </location>
</feature>
<gene>
    <name evidence="2" type="ORF">Slati_3808700</name>
</gene>
<feature type="region of interest" description="Disordered" evidence="1">
    <location>
        <begin position="1"/>
        <end position="89"/>
    </location>
</feature>
<name>A0AAW2U5K4_9LAMI</name>
<dbReference type="AlphaFoldDB" id="A0AAW2U5K4"/>
<proteinExistence type="predicted"/>
<feature type="compositionally biased region" description="Low complexity" evidence="1">
    <location>
        <begin position="41"/>
        <end position="53"/>
    </location>
</feature>
<reference evidence="2" key="2">
    <citation type="journal article" date="2024" name="Plant">
        <title>Genomic evolution and insights into agronomic trait innovations of Sesamum species.</title>
        <authorList>
            <person name="Miao H."/>
            <person name="Wang L."/>
            <person name="Qu L."/>
            <person name="Liu H."/>
            <person name="Sun Y."/>
            <person name="Le M."/>
            <person name="Wang Q."/>
            <person name="Wei S."/>
            <person name="Zheng Y."/>
            <person name="Lin W."/>
            <person name="Duan Y."/>
            <person name="Cao H."/>
            <person name="Xiong S."/>
            <person name="Wang X."/>
            <person name="Wei L."/>
            <person name="Li C."/>
            <person name="Ma Q."/>
            <person name="Ju M."/>
            <person name="Zhao R."/>
            <person name="Li G."/>
            <person name="Mu C."/>
            <person name="Tian Q."/>
            <person name="Mei H."/>
            <person name="Zhang T."/>
            <person name="Gao T."/>
            <person name="Zhang H."/>
        </authorList>
    </citation>
    <scope>NUCLEOTIDE SEQUENCE</scope>
    <source>
        <strain evidence="2">KEN1</strain>
    </source>
</reference>
<dbReference type="EMBL" id="JACGWN010000013">
    <property type="protein sequence ID" value="KAL0412190.1"/>
    <property type="molecule type" value="Genomic_DNA"/>
</dbReference>
<evidence type="ECO:0000256" key="1">
    <source>
        <dbReference type="SAM" id="MobiDB-lite"/>
    </source>
</evidence>
<organism evidence="2">
    <name type="scientific">Sesamum latifolium</name>
    <dbReference type="NCBI Taxonomy" id="2727402"/>
    <lineage>
        <taxon>Eukaryota</taxon>
        <taxon>Viridiplantae</taxon>
        <taxon>Streptophyta</taxon>
        <taxon>Embryophyta</taxon>
        <taxon>Tracheophyta</taxon>
        <taxon>Spermatophyta</taxon>
        <taxon>Magnoliopsida</taxon>
        <taxon>eudicotyledons</taxon>
        <taxon>Gunneridae</taxon>
        <taxon>Pentapetalae</taxon>
        <taxon>asterids</taxon>
        <taxon>lamiids</taxon>
        <taxon>Lamiales</taxon>
        <taxon>Pedaliaceae</taxon>
        <taxon>Sesamum</taxon>
    </lineage>
</organism>
<sequence length="89" mass="9030">MFGKHLKDEHRDATTPSATKSLKGIPSSNDQRGKCAASALPGSSSKKPRSGSSCLPPSSFARHTSTPPPPSRDLGTGSSKSPSSPVGGV</sequence>
<accession>A0AAW2U5K4</accession>
<comment type="caution">
    <text evidence="2">The sequence shown here is derived from an EMBL/GenBank/DDBJ whole genome shotgun (WGS) entry which is preliminary data.</text>
</comment>